<dbReference type="Pfam" id="PF00270">
    <property type="entry name" value="DEAD"/>
    <property type="match status" value="1"/>
</dbReference>
<feature type="domain" description="Helicase C-terminal" evidence="9">
    <location>
        <begin position="398"/>
        <end position="553"/>
    </location>
</feature>
<dbReference type="InterPro" id="IPR047112">
    <property type="entry name" value="RecG/Mfd"/>
</dbReference>
<dbReference type="GO" id="GO:0005524">
    <property type="term" value="F:ATP binding"/>
    <property type="evidence" value="ECO:0007669"/>
    <property type="project" value="UniProtKB-KW"/>
</dbReference>
<dbReference type="Gramene" id="ABO96244">
    <property type="protein sequence ID" value="ABO96244"/>
    <property type="gene ID" value="OSTLU_38583"/>
</dbReference>
<evidence type="ECO:0000256" key="4">
    <source>
        <dbReference type="ARBA" id="ARBA00022806"/>
    </source>
</evidence>
<evidence type="ECO:0000256" key="7">
    <source>
        <dbReference type="ARBA" id="ARBA00023204"/>
    </source>
</evidence>
<evidence type="ECO:0000256" key="2">
    <source>
        <dbReference type="ARBA" id="ARBA00022763"/>
    </source>
</evidence>
<proteinExistence type="predicted"/>
<reference evidence="10 11" key="1">
    <citation type="journal article" date="2007" name="Proc. Natl. Acad. Sci. U.S.A.">
        <title>The tiny eukaryote Ostreococcus provides genomic insights into the paradox of plankton speciation.</title>
        <authorList>
            <person name="Palenik B."/>
            <person name="Grimwood J."/>
            <person name="Aerts A."/>
            <person name="Rouze P."/>
            <person name="Salamov A."/>
            <person name="Putnam N."/>
            <person name="Dupont C."/>
            <person name="Jorgensen R."/>
            <person name="Derelle E."/>
            <person name="Rombauts S."/>
            <person name="Zhou K."/>
            <person name="Otillar R."/>
            <person name="Merchant S.S."/>
            <person name="Podell S."/>
            <person name="Gaasterland T."/>
            <person name="Napoli C."/>
            <person name="Gendler K."/>
            <person name="Manuell A."/>
            <person name="Tai V."/>
            <person name="Vallon O."/>
            <person name="Piganeau G."/>
            <person name="Jancek S."/>
            <person name="Heijde M."/>
            <person name="Jabbari K."/>
            <person name="Bowler C."/>
            <person name="Lohr M."/>
            <person name="Robbens S."/>
            <person name="Werner G."/>
            <person name="Dubchak I."/>
            <person name="Pazour G.J."/>
            <person name="Ren Q."/>
            <person name="Paulsen I."/>
            <person name="Delwiche C."/>
            <person name="Schmutz J."/>
            <person name="Rokhsar D."/>
            <person name="Van de Peer Y."/>
            <person name="Moreau H."/>
            <person name="Grigoriev I.V."/>
        </authorList>
    </citation>
    <scope>NUCLEOTIDE SEQUENCE [LARGE SCALE GENOMIC DNA]</scope>
    <source>
        <strain evidence="10 11">CCE9901</strain>
    </source>
</reference>
<dbReference type="GO" id="GO:0006281">
    <property type="term" value="P:DNA repair"/>
    <property type="evidence" value="ECO:0007669"/>
    <property type="project" value="UniProtKB-KW"/>
</dbReference>
<dbReference type="PANTHER" id="PTHR47964:SF1">
    <property type="entry name" value="ATP-DEPENDENT DNA HELICASE HOMOLOG RECG, CHLOROPLASTIC"/>
    <property type="match status" value="1"/>
</dbReference>
<keyword evidence="2" id="KW-0227">DNA damage</keyword>
<keyword evidence="4" id="KW-0347">Helicase</keyword>
<dbReference type="RefSeq" id="XP_001417951.1">
    <property type="nucleotide sequence ID" value="XM_001417914.1"/>
</dbReference>
<keyword evidence="6" id="KW-0238">DNA-binding</keyword>
<dbReference type="Gene3D" id="3.40.50.300">
    <property type="entry name" value="P-loop containing nucleotide triphosphate hydrolases"/>
    <property type="match status" value="2"/>
</dbReference>
<name>A4RX81_OSTLU</name>
<organism evidence="10 11">
    <name type="scientific">Ostreococcus lucimarinus (strain CCE9901)</name>
    <dbReference type="NCBI Taxonomy" id="436017"/>
    <lineage>
        <taxon>Eukaryota</taxon>
        <taxon>Viridiplantae</taxon>
        <taxon>Chlorophyta</taxon>
        <taxon>Mamiellophyceae</taxon>
        <taxon>Mamiellales</taxon>
        <taxon>Bathycoccaceae</taxon>
        <taxon>Ostreococcus</taxon>
    </lineage>
</organism>
<dbReference type="SMART" id="SM00487">
    <property type="entry name" value="DEXDc"/>
    <property type="match status" value="1"/>
</dbReference>
<accession>A4RX81</accession>
<dbReference type="GeneID" id="5001815"/>
<dbReference type="SUPFAM" id="SSF52540">
    <property type="entry name" value="P-loop containing nucleoside triphosphate hydrolases"/>
    <property type="match status" value="2"/>
</dbReference>
<dbReference type="InterPro" id="IPR036101">
    <property type="entry name" value="CarD-like/TRCF_RID_sf"/>
</dbReference>
<dbReference type="SMART" id="SM01058">
    <property type="entry name" value="CarD_TRCF"/>
    <property type="match status" value="1"/>
</dbReference>
<evidence type="ECO:0000256" key="6">
    <source>
        <dbReference type="ARBA" id="ARBA00023125"/>
    </source>
</evidence>
<dbReference type="PROSITE" id="PS51194">
    <property type="entry name" value="HELICASE_CTER"/>
    <property type="match status" value="1"/>
</dbReference>
<dbReference type="GO" id="GO:0003677">
    <property type="term" value="F:DNA binding"/>
    <property type="evidence" value="ECO:0007669"/>
    <property type="project" value="UniProtKB-KW"/>
</dbReference>
<dbReference type="OMA" id="MMELYIH"/>
<dbReference type="Proteomes" id="UP000001568">
    <property type="component" value="Chromosome 5"/>
</dbReference>
<dbReference type="InterPro" id="IPR011545">
    <property type="entry name" value="DEAD/DEAH_box_helicase_dom"/>
</dbReference>
<dbReference type="PANTHER" id="PTHR47964">
    <property type="entry name" value="ATP-DEPENDENT DNA HELICASE HOMOLOG RECG, CHLOROPLASTIC"/>
    <property type="match status" value="1"/>
</dbReference>
<dbReference type="STRING" id="436017.A4RX81"/>
<dbReference type="Pfam" id="PF02559">
    <property type="entry name" value="CarD_TRCF_RID"/>
    <property type="match status" value="1"/>
</dbReference>
<protein>
    <recommendedName>
        <fullName evidence="12">Helicase ATP-binding domain-containing protein</fullName>
    </recommendedName>
</protein>
<feature type="domain" description="Helicase ATP-binding" evidence="8">
    <location>
        <begin position="215"/>
        <end position="377"/>
    </location>
</feature>
<evidence type="ECO:0000259" key="8">
    <source>
        <dbReference type="PROSITE" id="PS51192"/>
    </source>
</evidence>
<dbReference type="Pfam" id="PF00271">
    <property type="entry name" value="Helicase_C"/>
    <property type="match status" value="1"/>
</dbReference>
<dbReference type="AlphaFoldDB" id="A4RX81"/>
<dbReference type="EMBL" id="CP000585">
    <property type="protein sequence ID" value="ABO96244.1"/>
    <property type="molecule type" value="Genomic_DNA"/>
</dbReference>
<keyword evidence="1" id="KW-0547">Nucleotide-binding</keyword>
<dbReference type="HOGENOM" id="CLU_005122_8_2_1"/>
<dbReference type="GO" id="GO:0016787">
    <property type="term" value="F:hydrolase activity"/>
    <property type="evidence" value="ECO:0007669"/>
    <property type="project" value="UniProtKB-KW"/>
</dbReference>
<dbReference type="InterPro" id="IPR003711">
    <property type="entry name" value="CarD-like/TRCF_RID"/>
</dbReference>
<evidence type="ECO:0000256" key="5">
    <source>
        <dbReference type="ARBA" id="ARBA00022840"/>
    </source>
</evidence>
<dbReference type="eggNOG" id="KOG0344">
    <property type="taxonomic scope" value="Eukaryota"/>
</dbReference>
<dbReference type="SMART" id="SM00490">
    <property type="entry name" value="HELICc"/>
    <property type="match status" value="1"/>
</dbReference>
<dbReference type="OrthoDB" id="495638at2759"/>
<evidence type="ECO:0000313" key="11">
    <source>
        <dbReference type="Proteomes" id="UP000001568"/>
    </source>
</evidence>
<keyword evidence="7" id="KW-0234">DNA repair</keyword>
<dbReference type="SUPFAM" id="SSF141259">
    <property type="entry name" value="CarD-like"/>
    <property type="match status" value="1"/>
</dbReference>
<sequence>MVRDKFNDGGAISAWDTFRTSMDSSEADEQVDDMLESAAEVEEKNRRVRDGYVEDAFGVNNAIDPFKLVTGEYVVHRKYGIGQFLGMKVLAVESANEGTQNKPFLFLKYQDATAKISPEASRRLLYRFCSPGGLVKPPKLNKLNDKSTWDLRERKTEATIRRLVVNQMVVYLQRLQCVREPYPLPDPERAKQFDASFPFTLTPDQTSAIQEITEDLQQDAPMDRLVIGDVGFGKTEVAMRAMFHVASSGGGVFMMAPTTVLAKQHAANLAVRFRPLGINVELVTRHIQAAKQNTIFDDFRDGKVQIIVGTHKLVNLEQEYYKQLRLLVIDEEQRFGVKHKDQISALKAEVDVLTLSATPIPRTLHMAMSGFRDASLVQTPPPERRPINTVLAPQNDDDIRKAIEYEISRNGQIYYIVPRINMMRDACDRLLRLFPNLQIMTAHGQMDGEAIDDAMESFSNGSADVLIATTIVESGLDIPNCNTIIIENVQFFGLASLYQLRGRVGRAGRQAYAYMFYSADESELTTGAQERLAALEECCGLGEGFRLSERDMGIRGVGTMFGEKQSGDVDSVGADLYLELLYKQLQRIDNLRIKTIDADDVRVGAAGYEFGITPFYIATTEASDEVKATIDSITAHEQVHDVLALMRDTFGEPDEFSLSCVFAREMRILAGDLGIQGILLDSPTAPIIDLITDASIMVKELLVEGISDAYDVEIIDTGIRLKTMTDMTMHGKVMYTVKILRQITGSIPSFVKYL</sequence>
<evidence type="ECO:0000256" key="3">
    <source>
        <dbReference type="ARBA" id="ARBA00022801"/>
    </source>
</evidence>
<evidence type="ECO:0000259" key="9">
    <source>
        <dbReference type="PROSITE" id="PS51194"/>
    </source>
</evidence>
<dbReference type="CDD" id="cd17991">
    <property type="entry name" value="DEXHc_TRCF"/>
    <property type="match status" value="1"/>
</dbReference>
<dbReference type="PROSITE" id="PS51192">
    <property type="entry name" value="HELICASE_ATP_BIND_1"/>
    <property type="match status" value="1"/>
</dbReference>
<evidence type="ECO:0000313" key="10">
    <source>
        <dbReference type="EMBL" id="ABO96244.1"/>
    </source>
</evidence>
<keyword evidence="3" id="KW-0378">Hydrolase</keyword>
<dbReference type="KEGG" id="olu:OSTLU_38583"/>
<dbReference type="Gene3D" id="2.40.10.170">
    <property type="match status" value="1"/>
</dbReference>
<dbReference type="GO" id="GO:0003678">
    <property type="term" value="F:DNA helicase activity"/>
    <property type="evidence" value="ECO:0007669"/>
    <property type="project" value="TreeGrafter"/>
</dbReference>
<dbReference type="InterPro" id="IPR027417">
    <property type="entry name" value="P-loop_NTPase"/>
</dbReference>
<dbReference type="InterPro" id="IPR001650">
    <property type="entry name" value="Helicase_C-like"/>
</dbReference>
<evidence type="ECO:0000256" key="1">
    <source>
        <dbReference type="ARBA" id="ARBA00022741"/>
    </source>
</evidence>
<keyword evidence="5" id="KW-0067">ATP-binding</keyword>
<dbReference type="InterPro" id="IPR014001">
    <property type="entry name" value="Helicase_ATP-bd"/>
</dbReference>
<keyword evidence="11" id="KW-1185">Reference proteome</keyword>
<gene>
    <name evidence="10" type="ORF">OSTLU_38583</name>
</gene>
<evidence type="ECO:0008006" key="12">
    <source>
        <dbReference type="Google" id="ProtNLM"/>
    </source>
</evidence>